<reference evidence="1" key="1">
    <citation type="journal article" date="2023" name="GigaByte">
        <title>Genome assembly of the bearded iris, Iris pallida Lam.</title>
        <authorList>
            <person name="Bruccoleri R.E."/>
            <person name="Oakeley E.J."/>
            <person name="Faust A.M.E."/>
            <person name="Altorfer M."/>
            <person name="Dessus-Babus S."/>
            <person name="Burckhardt D."/>
            <person name="Oertli M."/>
            <person name="Naumann U."/>
            <person name="Petersen F."/>
            <person name="Wong J."/>
        </authorList>
    </citation>
    <scope>NUCLEOTIDE SEQUENCE</scope>
    <source>
        <strain evidence="1">GSM-AAB239-AS_SAM_17_03QT</strain>
    </source>
</reference>
<dbReference type="EMBL" id="JANAVB010017196">
    <property type="protein sequence ID" value="KAJ6830911.1"/>
    <property type="molecule type" value="Genomic_DNA"/>
</dbReference>
<reference evidence="1" key="2">
    <citation type="submission" date="2023-04" db="EMBL/GenBank/DDBJ databases">
        <authorList>
            <person name="Bruccoleri R.E."/>
            <person name="Oakeley E.J."/>
            <person name="Faust A.-M."/>
            <person name="Dessus-Babus S."/>
            <person name="Altorfer M."/>
            <person name="Burckhardt D."/>
            <person name="Oertli M."/>
            <person name="Naumann U."/>
            <person name="Petersen F."/>
            <person name="Wong J."/>
        </authorList>
    </citation>
    <scope>NUCLEOTIDE SEQUENCE</scope>
    <source>
        <strain evidence="1">GSM-AAB239-AS_SAM_17_03QT</strain>
        <tissue evidence="1">Leaf</tissue>
    </source>
</reference>
<comment type="caution">
    <text evidence="1">The sequence shown here is derived from an EMBL/GenBank/DDBJ whole genome shotgun (WGS) entry which is preliminary data.</text>
</comment>
<gene>
    <name evidence="1" type="ORF">M6B38_352770</name>
</gene>
<accession>A0AAX6GRL6</accession>
<protein>
    <submittedName>
        <fullName evidence="1">Suppressor of mec-8 and unc-52 protein-like protein 2</fullName>
    </submittedName>
</protein>
<evidence type="ECO:0000313" key="2">
    <source>
        <dbReference type="Proteomes" id="UP001140949"/>
    </source>
</evidence>
<name>A0AAX6GRL6_IRIPA</name>
<evidence type="ECO:0000313" key="1">
    <source>
        <dbReference type="EMBL" id="KAJ6830911.1"/>
    </source>
</evidence>
<sequence>MRTKYPLRIASILEFNSFLAHGFLLSLEETGYAVQVIPFDNKGQLKEAFNIRLYAYTIQVFQVIRSITLLSDKRLVLVVYSVLS</sequence>
<keyword evidence="2" id="KW-1185">Reference proteome</keyword>
<dbReference type="AlphaFoldDB" id="A0AAX6GRL6"/>
<dbReference type="Proteomes" id="UP001140949">
    <property type="component" value="Unassembled WGS sequence"/>
</dbReference>
<organism evidence="1 2">
    <name type="scientific">Iris pallida</name>
    <name type="common">Sweet iris</name>
    <dbReference type="NCBI Taxonomy" id="29817"/>
    <lineage>
        <taxon>Eukaryota</taxon>
        <taxon>Viridiplantae</taxon>
        <taxon>Streptophyta</taxon>
        <taxon>Embryophyta</taxon>
        <taxon>Tracheophyta</taxon>
        <taxon>Spermatophyta</taxon>
        <taxon>Magnoliopsida</taxon>
        <taxon>Liliopsida</taxon>
        <taxon>Asparagales</taxon>
        <taxon>Iridaceae</taxon>
        <taxon>Iridoideae</taxon>
        <taxon>Irideae</taxon>
        <taxon>Iris</taxon>
    </lineage>
</organism>
<proteinExistence type="predicted"/>